<evidence type="ECO:0000313" key="9">
    <source>
        <dbReference type="Proteomes" id="UP000244940"/>
    </source>
</evidence>
<evidence type="ECO:0000256" key="4">
    <source>
        <dbReference type="ARBA" id="ARBA00023125"/>
    </source>
</evidence>
<dbReference type="InterPro" id="IPR027444">
    <property type="entry name" value="H-NS_C_dom"/>
</dbReference>
<comment type="subcellular location">
    <subcellularLocation>
        <location evidence="1">Cytoplasm</location>
        <location evidence="1">Nucleoid</location>
    </subcellularLocation>
</comment>
<dbReference type="InterPro" id="IPR037150">
    <property type="entry name" value="H-NS_C_dom_sf"/>
</dbReference>
<proteinExistence type="inferred from homology"/>
<keyword evidence="5" id="KW-0175">Coiled coil</keyword>
<evidence type="ECO:0000256" key="5">
    <source>
        <dbReference type="SAM" id="Coils"/>
    </source>
</evidence>
<gene>
    <name evidence="8" type="ORF">C4N9_02135</name>
</gene>
<evidence type="ECO:0000256" key="2">
    <source>
        <dbReference type="ARBA" id="ARBA00010610"/>
    </source>
</evidence>
<protein>
    <submittedName>
        <fullName evidence="8">Transcriptional regulator</fullName>
    </submittedName>
</protein>
<dbReference type="GO" id="GO:0000976">
    <property type="term" value="F:transcription cis-regulatory region binding"/>
    <property type="evidence" value="ECO:0007669"/>
    <property type="project" value="TreeGrafter"/>
</dbReference>
<reference evidence="8 9" key="1">
    <citation type="submission" date="2018-05" db="EMBL/GenBank/DDBJ databases">
        <title>Pararhodobacter marina sp. nov., isolated from deep-sea water of the Indian Ocean.</title>
        <authorList>
            <person name="Lai Q.Sr."/>
            <person name="Liu X."/>
            <person name="Shao Z."/>
        </authorList>
    </citation>
    <scope>NUCLEOTIDE SEQUENCE [LARGE SCALE GENOMIC DNA]</scope>
    <source>
        <strain evidence="8 9">CIC4N-9</strain>
    </source>
</reference>
<dbReference type="PANTHER" id="PTHR38097">
    <property type="match status" value="1"/>
</dbReference>
<feature type="region of interest" description="Disordered" evidence="6">
    <location>
        <begin position="60"/>
        <end position="85"/>
    </location>
</feature>
<dbReference type="GO" id="GO:0032993">
    <property type="term" value="C:protein-DNA complex"/>
    <property type="evidence" value="ECO:0007669"/>
    <property type="project" value="TreeGrafter"/>
</dbReference>
<dbReference type="OrthoDB" id="5297879at2"/>
<accession>A0A2U2CIV6</accession>
<dbReference type="EMBL" id="QEYD01000001">
    <property type="protein sequence ID" value="PWE31823.1"/>
    <property type="molecule type" value="Genomic_DNA"/>
</dbReference>
<feature type="domain" description="DNA-binding protein H-NS-like C-terminal" evidence="7">
    <location>
        <begin position="58"/>
        <end position="103"/>
    </location>
</feature>
<evidence type="ECO:0000256" key="1">
    <source>
        <dbReference type="ARBA" id="ARBA00004453"/>
    </source>
</evidence>
<dbReference type="RefSeq" id="WP_109531624.1">
    <property type="nucleotide sequence ID" value="NZ_QEYD01000001.1"/>
</dbReference>
<dbReference type="PANTHER" id="PTHR38097:SF2">
    <property type="entry name" value="DNA-BINDING PROTEIN STPA"/>
    <property type="match status" value="1"/>
</dbReference>
<dbReference type="SMART" id="SM00528">
    <property type="entry name" value="HNS"/>
    <property type="match status" value="1"/>
</dbReference>
<evidence type="ECO:0000313" key="8">
    <source>
        <dbReference type="EMBL" id="PWE31823.1"/>
    </source>
</evidence>
<dbReference type="SUPFAM" id="SSF81273">
    <property type="entry name" value="H-NS histone-like proteins"/>
    <property type="match status" value="1"/>
</dbReference>
<dbReference type="GO" id="GO:0005829">
    <property type="term" value="C:cytosol"/>
    <property type="evidence" value="ECO:0007669"/>
    <property type="project" value="TreeGrafter"/>
</dbReference>
<dbReference type="GO" id="GO:0003680">
    <property type="term" value="F:minor groove of adenine-thymine-rich DNA binding"/>
    <property type="evidence" value="ECO:0007669"/>
    <property type="project" value="TreeGrafter"/>
</dbReference>
<dbReference type="Proteomes" id="UP000244940">
    <property type="component" value="Unassembled WGS sequence"/>
</dbReference>
<keyword evidence="9" id="KW-1185">Reference proteome</keyword>
<dbReference type="GO" id="GO:0001217">
    <property type="term" value="F:DNA-binding transcription repressor activity"/>
    <property type="evidence" value="ECO:0007669"/>
    <property type="project" value="TreeGrafter"/>
</dbReference>
<dbReference type="Gene3D" id="4.10.430.10">
    <property type="entry name" value="Histone-like protein H-NS, C-terminal domain"/>
    <property type="match status" value="1"/>
</dbReference>
<comment type="caution">
    <text evidence="8">The sequence shown here is derived from an EMBL/GenBank/DDBJ whole genome shotgun (WGS) entry which is preliminary data.</text>
</comment>
<organism evidence="8 9">
    <name type="scientific">Pararhodobacter marinus</name>
    <dbReference type="NCBI Taxonomy" id="2184063"/>
    <lineage>
        <taxon>Bacteria</taxon>
        <taxon>Pseudomonadati</taxon>
        <taxon>Pseudomonadota</taxon>
        <taxon>Alphaproteobacteria</taxon>
        <taxon>Rhodobacterales</taxon>
        <taxon>Paracoccaceae</taxon>
        <taxon>Pararhodobacter</taxon>
    </lineage>
</organism>
<dbReference type="AlphaFoldDB" id="A0A2U2CIV6"/>
<evidence type="ECO:0000259" key="7">
    <source>
        <dbReference type="SMART" id="SM00528"/>
    </source>
</evidence>
<name>A0A2U2CIV6_9RHOB</name>
<comment type="similarity">
    <text evidence="2">Belongs to the histone-like protein H-NS family.</text>
</comment>
<evidence type="ECO:0000256" key="6">
    <source>
        <dbReference type="SAM" id="MobiDB-lite"/>
    </source>
</evidence>
<dbReference type="Pfam" id="PF00816">
    <property type="entry name" value="Histone_HNS"/>
    <property type="match status" value="1"/>
</dbReference>
<dbReference type="GO" id="GO:0003681">
    <property type="term" value="F:bent DNA binding"/>
    <property type="evidence" value="ECO:0007669"/>
    <property type="project" value="TreeGrafter"/>
</dbReference>
<keyword evidence="4" id="KW-0238">DNA-binding</keyword>
<sequence>MIDLDALSLKELKQLKKEVDAAVIEYAERERRRALEEVEAFARERGLTVADLNELGAKKKRKPAAAKYANPEDPSQTWSGRGRRPRWIEAALSNGKSLEDMAL</sequence>
<feature type="coiled-coil region" evidence="5">
    <location>
        <begin position="9"/>
        <end position="44"/>
    </location>
</feature>
<keyword evidence="3" id="KW-0963">Cytoplasm</keyword>
<dbReference type="GO" id="GO:0009295">
    <property type="term" value="C:nucleoid"/>
    <property type="evidence" value="ECO:0007669"/>
    <property type="project" value="UniProtKB-SubCell"/>
</dbReference>
<dbReference type="GeneID" id="94363679"/>
<evidence type="ECO:0000256" key="3">
    <source>
        <dbReference type="ARBA" id="ARBA00022490"/>
    </source>
</evidence>